<dbReference type="AlphaFoldDB" id="A0A058ZSM5"/>
<accession>A0A058ZSM5</accession>
<gene>
    <name evidence="2" type="ORF">EUGRSUZ_L02172</name>
</gene>
<evidence type="ECO:0000313" key="1">
    <source>
        <dbReference type="EMBL" id="KAK2631976.1"/>
    </source>
</evidence>
<dbReference type="Gramene" id="KCW44356">
    <property type="protein sequence ID" value="KCW44356"/>
    <property type="gene ID" value="EUGRSUZ_L02172"/>
</dbReference>
<dbReference type="EMBL" id="MU848880">
    <property type="protein sequence ID" value="KAK2631976.1"/>
    <property type="molecule type" value="Genomic_DNA"/>
</dbReference>
<reference evidence="2" key="1">
    <citation type="submission" date="2013-07" db="EMBL/GenBank/DDBJ databases">
        <title>The genome of Eucalyptus grandis.</title>
        <authorList>
            <person name="Schmutz J."/>
            <person name="Hayes R."/>
            <person name="Myburg A."/>
            <person name="Tuskan G."/>
            <person name="Grattapaglia D."/>
            <person name="Rokhsar D.S."/>
        </authorList>
    </citation>
    <scope>NUCLEOTIDE SEQUENCE</scope>
    <source>
        <tissue evidence="2">Leaf extractions</tissue>
    </source>
</reference>
<name>A0A058ZSM5_EUCGR</name>
<proteinExistence type="predicted"/>
<keyword evidence="3" id="KW-1185">Reference proteome</keyword>
<protein>
    <submittedName>
        <fullName evidence="2">Uncharacterized protein</fullName>
    </submittedName>
</protein>
<dbReference type="InParanoid" id="A0A058ZSM5"/>
<dbReference type="EMBL" id="KK199397">
    <property type="protein sequence ID" value="KCW44356.1"/>
    <property type="molecule type" value="Genomic_DNA"/>
</dbReference>
<evidence type="ECO:0000313" key="3">
    <source>
        <dbReference type="Proteomes" id="UP000030711"/>
    </source>
</evidence>
<reference evidence="1" key="3">
    <citation type="submission" date="2023-04" db="EMBL/GenBank/DDBJ databases">
        <title>WGS assembly of Eucalyptus grandis.</title>
        <authorList>
            <person name="Myburg A."/>
            <person name="Grattapaglia D."/>
            <person name="Tuskan G."/>
            <person name="Hellsten U."/>
            <person name="Hayes R."/>
            <person name="Grimwood J."/>
            <person name="Jenkins J."/>
            <person name="Lindquist E."/>
            <person name="Tice H."/>
            <person name="Bauer D."/>
            <person name="Goodstein D."/>
            <person name="Dubchak I."/>
            <person name="Poliakov A."/>
            <person name="Mizrachi E."/>
            <person name="Kullan A."/>
            <person name="Hussey S."/>
            <person name="Pinard D."/>
            <person name="Van D."/>
            <person name="Singh P."/>
            <person name="Van J."/>
            <person name="Silva-Junior O."/>
            <person name="Togawa R."/>
            <person name="Pappas M."/>
            <person name="Faria D."/>
            <person name="Sansaloni C."/>
            <person name="Petroli C."/>
            <person name="Yang X."/>
            <person name="Ranjan P."/>
            <person name="Tschaplinski T."/>
            <person name="Ye C."/>
            <person name="Li T."/>
            <person name="Sterck L."/>
            <person name="Vanneste K."/>
            <person name="Murat F."/>
            <person name="Soler M."/>
            <person name="Clemente H."/>
            <person name="Saidi N."/>
            <person name="Cassan-Wang H."/>
            <person name="Dunand C."/>
            <person name="Hefer C."/>
            <person name="Bornberg-Bauer E."/>
            <person name="Kersting A."/>
            <person name="Vining K."/>
            <person name="Amarasinghe V."/>
            <person name="Ranik M."/>
            <person name="Naithani S."/>
            <person name="Elser J."/>
            <person name="Boyd A."/>
            <person name="Liston A."/>
            <person name="Spatafora J."/>
            <person name="Dharmwardhana P."/>
            <person name="Raja R."/>
            <person name="Sullivan C."/>
            <person name="Romanel E."/>
            <person name="Alves-Ferreira M."/>
            <person name="Kulheim C."/>
            <person name="Foley W."/>
            <person name="Carocha V."/>
            <person name="Paiva J."/>
            <person name="Kudrna D."/>
            <person name="Brommonschenkel S."/>
            <person name="Pasquali G."/>
            <person name="Byrne M."/>
            <person name="Rigault P."/>
            <person name="Tibbits J."/>
            <person name="Spokevicius A."/>
            <person name="Jones R."/>
            <person name="Steane D."/>
            <person name="Vaillancourt R."/>
            <person name="Potts B."/>
            <person name="Joubert F."/>
            <person name="Barry K."/>
            <person name="Pappas G."/>
            <person name="Strauss S."/>
            <person name="Jaiswal P."/>
            <person name="Grima-Pettenati J."/>
            <person name="Salse J."/>
            <person name="Van D."/>
            <person name="Rokhsar D."/>
            <person name="Schmutz J."/>
        </authorList>
    </citation>
    <scope>NUCLEOTIDE SEQUENCE</scope>
    <source>
        <tissue evidence="1">Leaf extractions</tissue>
    </source>
</reference>
<reference evidence="1" key="2">
    <citation type="journal article" date="2014" name="Nature">
        <title>The genome of Eucalyptus grandis.</title>
        <authorList>
            <person name="Myburg A.A."/>
            <person name="Grattapaglia D."/>
            <person name="Tuskan G.A."/>
            <person name="Hellsten U."/>
            <person name="Hayes R.D."/>
            <person name="Grimwood J."/>
            <person name="Jenkins J."/>
            <person name="Lindquist E."/>
            <person name="Tice H."/>
            <person name="Bauer D."/>
            <person name="Goodstein D.M."/>
            <person name="Dubchak I."/>
            <person name="Poliakov A."/>
            <person name="Mizrachi E."/>
            <person name="Kullan A.R."/>
            <person name="Hussey S.G."/>
            <person name="Pinard D."/>
            <person name="van der Merwe K."/>
            <person name="Singh P."/>
            <person name="van Jaarsveld I."/>
            <person name="Silva-Junior O.B."/>
            <person name="Togawa R.C."/>
            <person name="Pappas M.R."/>
            <person name="Faria D.A."/>
            <person name="Sansaloni C.P."/>
            <person name="Petroli C.D."/>
            <person name="Yang X."/>
            <person name="Ranjan P."/>
            <person name="Tschaplinski T.J."/>
            <person name="Ye C.Y."/>
            <person name="Li T."/>
            <person name="Sterck L."/>
            <person name="Vanneste K."/>
            <person name="Murat F."/>
            <person name="Soler M."/>
            <person name="Clemente H.S."/>
            <person name="Saidi N."/>
            <person name="Cassan-Wang H."/>
            <person name="Dunand C."/>
            <person name="Hefer C.A."/>
            <person name="Bornberg-Bauer E."/>
            <person name="Kersting A.R."/>
            <person name="Vining K."/>
            <person name="Amarasinghe V."/>
            <person name="Ranik M."/>
            <person name="Naithani S."/>
            <person name="Elser J."/>
            <person name="Boyd A.E."/>
            <person name="Liston A."/>
            <person name="Spatafora J.W."/>
            <person name="Dharmwardhana P."/>
            <person name="Raja R."/>
            <person name="Sullivan C."/>
            <person name="Romanel E."/>
            <person name="Alves-Ferreira M."/>
            <person name="Kulheim C."/>
            <person name="Foley W."/>
            <person name="Carocha V."/>
            <person name="Paiva J."/>
            <person name="Kudrna D."/>
            <person name="Brommonschenkel S.H."/>
            <person name="Pasquali G."/>
            <person name="Byrne M."/>
            <person name="Rigault P."/>
            <person name="Tibbits J."/>
            <person name="Spokevicius A."/>
            <person name="Jones R.C."/>
            <person name="Steane D.A."/>
            <person name="Vaillancourt R.E."/>
            <person name="Potts B.M."/>
            <person name="Joubert F."/>
            <person name="Barry K."/>
            <person name="Pappas G.J."/>
            <person name="Strauss S.H."/>
            <person name="Jaiswal P."/>
            <person name="Grima-Pettenati J."/>
            <person name="Salse J."/>
            <person name="Van de Peer Y."/>
            <person name="Rokhsar D.S."/>
            <person name="Schmutz J."/>
        </authorList>
    </citation>
    <scope>NUCLEOTIDE SEQUENCE</scope>
    <source>
        <tissue evidence="1">Leaf extractions</tissue>
    </source>
</reference>
<reference evidence="1" key="4">
    <citation type="submission" date="2023-07" db="EMBL/GenBank/DDBJ databases">
        <authorList>
            <person name="Myburg A.A."/>
            <person name="Grattapaglia D."/>
            <person name="Tuskan G.A."/>
            <person name="Hellsten U."/>
            <person name="Hayes R.D."/>
            <person name="Grimwood J."/>
            <person name="Jenkins J."/>
            <person name="Lindquist E."/>
            <person name="Tice H."/>
            <person name="Bauer D."/>
            <person name="Goodstein D.M."/>
            <person name="Dubchak I."/>
            <person name="Poliakov A."/>
            <person name="Mizrachi E."/>
            <person name="Kullan A.R."/>
            <person name="Hussey S.G."/>
            <person name="Pinard D."/>
            <person name="Van D.M."/>
            <person name="Singh P."/>
            <person name="Van J.I."/>
            <person name="Silva-Junior O.B."/>
            <person name="Togawa R.C."/>
            <person name="Pappas M.R."/>
            <person name="Faria D.A."/>
            <person name="Sansaloni C.P."/>
            <person name="Petroli C.D."/>
            <person name="Yang X."/>
            <person name="Ranjan P."/>
            <person name="Tschaplinski T.J."/>
            <person name="Ye C.Y."/>
            <person name="Li T."/>
            <person name="Sterck L."/>
            <person name="Vanneste K."/>
            <person name="Murat F."/>
            <person name="Soler M."/>
            <person name="Clemente H.S."/>
            <person name="Saidi N."/>
            <person name="Cassan-Wang H."/>
            <person name="Dunand C."/>
            <person name="Hefer C.A."/>
            <person name="Bornberg-Bauer E."/>
            <person name="Kersting A.R."/>
            <person name="Vining K."/>
            <person name="Amarasinghe V."/>
            <person name="Ranik M."/>
            <person name="Naithani S."/>
            <person name="Elser J."/>
            <person name="Boyd A.E."/>
            <person name="Liston A."/>
            <person name="Spatafora J.W."/>
            <person name="Dharmwardhana P."/>
            <person name="Raja R."/>
            <person name="Sullivan C."/>
            <person name="Romanel E."/>
            <person name="Alves-Ferreira M."/>
            <person name="Kulheim C."/>
            <person name="Foley W."/>
            <person name="Carocha V."/>
            <person name="Paiva J."/>
            <person name="Kudrna D."/>
            <person name="Brommonschenkel S.H."/>
            <person name="Pasquali G."/>
            <person name="Byrne M."/>
            <person name="Rigault P."/>
            <person name="Tibbits J."/>
            <person name="Spokevicius A."/>
            <person name="Jones R.C."/>
            <person name="Steane D.A."/>
            <person name="Vaillancourt R.E."/>
            <person name="Potts B.M."/>
            <person name="Joubert F."/>
            <person name="Barry K."/>
            <person name="Pappas G.J."/>
            <person name="Strauss S.H."/>
            <person name="Jaiswal P."/>
            <person name="Grima-Pettenati J."/>
            <person name="Salse J."/>
            <person name="Van D.P."/>
            <person name="Rokhsar D.S."/>
            <person name="Schmutz J."/>
        </authorList>
    </citation>
    <scope>NUCLEOTIDE SEQUENCE</scope>
    <source>
        <tissue evidence="1">Leaf extractions</tissue>
    </source>
</reference>
<evidence type="ECO:0000313" key="2">
    <source>
        <dbReference type="EMBL" id="KCW44356.1"/>
    </source>
</evidence>
<sequence length="82" mass="9590">MGEPLGEKERNTYFVLHYRDFAIDLHECNPQIGLKALHRLIALLRMQIGFDDRVCFVFISYELSIYPIGQSIALLENLLIFF</sequence>
<dbReference type="Proteomes" id="UP000030711">
    <property type="component" value="Unassembled WGS sequence"/>
</dbReference>
<organism evidence="2">
    <name type="scientific">Eucalyptus grandis</name>
    <name type="common">Flooded gum</name>
    <dbReference type="NCBI Taxonomy" id="71139"/>
    <lineage>
        <taxon>Eukaryota</taxon>
        <taxon>Viridiplantae</taxon>
        <taxon>Streptophyta</taxon>
        <taxon>Embryophyta</taxon>
        <taxon>Tracheophyta</taxon>
        <taxon>Spermatophyta</taxon>
        <taxon>Magnoliopsida</taxon>
        <taxon>eudicotyledons</taxon>
        <taxon>Gunneridae</taxon>
        <taxon>Pentapetalae</taxon>
        <taxon>rosids</taxon>
        <taxon>malvids</taxon>
        <taxon>Myrtales</taxon>
        <taxon>Myrtaceae</taxon>
        <taxon>Myrtoideae</taxon>
        <taxon>Eucalypteae</taxon>
        <taxon>Eucalyptus</taxon>
    </lineage>
</organism>